<organism evidence="1 2">
    <name type="scientific">Symbiodinium pilosum</name>
    <name type="common">Dinoflagellate</name>
    <dbReference type="NCBI Taxonomy" id="2952"/>
    <lineage>
        <taxon>Eukaryota</taxon>
        <taxon>Sar</taxon>
        <taxon>Alveolata</taxon>
        <taxon>Dinophyceae</taxon>
        <taxon>Suessiales</taxon>
        <taxon>Symbiodiniaceae</taxon>
        <taxon>Symbiodinium</taxon>
    </lineage>
</organism>
<feature type="non-terminal residue" evidence="1">
    <location>
        <position position="1"/>
    </location>
</feature>
<dbReference type="OrthoDB" id="411608at2759"/>
<sequence>CCDRCHSPCLGLQGITADAGQFYEAVSSTDACEAAGAILKITKEDGHSAVTVAGSRHAFFGGVVYRSMQKCLVFTLQDLYWLFAAASCMKFAHTGSQVWTFTGLPIGGLLSKAATSFVLGWQEHCWNTDSSKRRAANFEWSDRLWNHMVARGRCVDDLLWLSFALCESCLREGVQHAYSVPFEIEGPTDGALCWLDFKVQLRPLIWACKRKDFIALPPWAVSSQYAFGILMGRMSRWKEMHLRPLELAEALVGLFSDFNRRGWTKRSLRKTIYRVAPRCMRRDGCLLLRVFHTYFRLVL</sequence>
<accession>A0A812TAX1</accession>
<name>A0A812TAX1_SYMPI</name>
<evidence type="ECO:0000313" key="2">
    <source>
        <dbReference type="Proteomes" id="UP000649617"/>
    </source>
</evidence>
<protein>
    <submittedName>
        <fullName evidence="1">Uncharacterized protein</fullName>
    </submittedName>
</protein>
<evidence type="ECO:0000313" key="1">
    <source>
        <dbReference type="EMBL" id="CAE7527429.1"/>
    </source>
</evidence>
<dbReference type="AlphaFoldDB" id="A0A812TAX1"/>
<dbReference type="Proteomes" id="UP000649617">
    <property type="component" value="Unassembled WGS sequence"/>
</dbReference>
<comment type="caution">
    <text evidence="1">The sequence shown here is derived from an EMBL/GenBank/DDBJ whole genome shotgun (WGS) entry which is preliminary data.</text>
</comment>
<dbReference type="EMBL" id="CAJNIZ010031028">
    <property type="protein sequence ID" value="CAE7527429.1"/>
    <property type="molecule type" value="Genomic_DNA"/>
</dbReference>
<gene>
    <name evidence="1" type="ORF">SPIL2461_LOCUS13859</name>
</gene>
<proteinExistence type="predicted"/>
<keyword evidence="2" id="KW-1185">Reference proteome</keyword>
<reference evidence="1" key="1">
    <citation type="submission" date="2021-02" db="EMBL/GenBank/DDBJ databases">
        <authorList>
            <person name="Dougan E. K."/>
            <person name="Rhodes N."/>
            <person name="Thang M."/>
            <person name="Chan C."/>
        </authorList>
    </citation>
    <scope>NUCLEOTIDE SEQUENCE</scope>
</reference>